<accession>A0A8C3T4D5</accession>
<evidence type="ECO:0000313" key="1">
    <source>
        <dbReference type="Ensembl" id="ENSCSRP00000023036.1"/>
    </source>
</evidence>
<dbReference type="Proteomes" id="UP000694403">
    <property type="component" value="Unplaced"/>
</dbReference>
<reference evidence="1" key="1">
    <citation type="submission" date="2025-08" db="UniProtKB">
        <authorList>
            <consortium name="Ensembl"/>
        </authorList>
    </citation>
    <scope>IDENTIFICATION</scope>
</reference>
<name>A0A8C3T4D5_CHESE</name>
<dbReference type="Ensembl" id="ENSCSRT00000024042.1">
    <property type="protein sequence ID" value="ENSCSRP00000023036.1"/>
    <property type="gene ID" value="ENSCSRG00000017333.1"/>
</dbReference>
<protein>
    <submittedName>
        <fullName evidence="1">Uncharacterized protein</fullName>
    </submittedName>
</protein>
<proteinExistence type="predicted"/>
<sequence>FQQKAARRPAKPGCHRLSCPCVCEALPFLGSKRFSAMGQAERLGERNGVLREVAAVCGGDDLDTLSAICSRHLRSRDGL</sequence>
<dbReference type="AlphaFoldDB" id="A0A8C3T4D5"/>
<organism evidence="1 2">
    <name type="scientific">Chelydra serpentina</name>
    <name type="common">Snapping turtle</name>
    <name type="synonym">Testudo serpentina</name>
    <dbReference type="NCBI Taxonomy" id="8475"/>
    <lineage>
        <taxon>Eukaryota</taxon>
        <taxon>Metazoa</taxon>
        <taxon>Chordata</taxon>
        <taxon>Craniata</taxon>
        <taxon>Vertebrata</taxon>
        <taxon>Euteleostomi</taxon>
        <taxon>Archelosauria</taxon>
        <taxon>Testudinata</taxon>
        <taxon>Testudines</taxon>
        <taxon>Cryptodira</taxon>
        <taxon>Durocryptodira</taxon>
        <taxon>Americhelydia</taxon>
        <taxon>Chelydroidea</taxon>
        <taxon>Chelydridae</taxon>
        <taxon>Chelydra</taxon>
    </lineage>
</organism>
<evidence type="ECO:0000313" key="2">
    <source>
        <dbReference type="Proteomes" id="UP000694403"/>
    </source>
</evidence>
<keyword evidence="2" id="KW-1185">Reference proteome</keyword>
<reference evidence="1" key="2">
    <citation type="submission" date="2025-09" db="UniProtKB">
        <authorList>
            <consortium name="Ensembl"/>
        </authorList>
    </citation>
    <scope>IDENTIFICATION</scope>
</reference>